<organism evidence="3 4">
    <name type="scientific">Calycomorphotria hydatis</name>
    <dbReference type="NCBI Taxonomy" id="2528027"/>
    <lineage>
        <taxon>Bacteria</taxon>
        <taxon>Pseudomonadati</taxon>
        <taxon>Planctomycetota</taxon>
        <taxon>Planctomycetia</taxon>
        <taxon>Planctomycetales</taxon>
        <taxon>Planctomycetaceae</taxon>
        <taxon>Calycomorphotria</taxon>
    </lineage>
</organism>
<name>A0A517TCY6_9PLAN</name>
<evidence type="ECO:0000256" key="1">
    <source>
        <dbReference type="SAM" id="MobiDB-lite"/>
    </source>
</evidence>
<keyword evidence="4" id="KW-1185">Reference proteome</keyword>
<keyword evidence="2" id="KW-0812">Transmembrane</keyword>
<evidence type="ECO:0008006" key="5">
    <source>
        <dbReference type="Google" id="ProtNLM"/>
    </source>
</evidence>
<evidence type="ECO:0000313" key="4">
    <source>
        <dbReference type="Proteomes" id="UP000319976"/>
    </source>
</evidence>
<dbReference type="InterPro" id="IPR011990">
    <property type="entry name" value="TPR-like_helical_dom_sf"/>
</dbReference>
<gene>
    <name evidence="3" type="ORF">V22_35050</name>
</gene>
<reference evidence="3 4" key="1">
    <citation type="submission" date="2019-02" db="EMBL/GenBank/DDBJ databases">
        <title>Deep-cultivation of Planctomycetes and their phenomic and genomic characterization uncovers novel biology.</title>
        <authorList>
            <person name="Wiegand S."/>
            <person name="Jogler M."/>
            <person name="Boedeker C."/>
            <person name="Pinto D."/>
            <person name="Vollmers J."/>
            <person name="Rivas-Marin E."/>
            <person name="Kohn T."/>
            <person name="Peeters S.H."/>
            <person name="Heuer A."/>
            <person name="Rast P."/>
            <person name="Oberbeckmann S."/>
            <person name="Bunk B."/>
            <person name="Jeske O."/>
            <person name="Meyerdierks A."/>
            <person name="Storesund J.E."/>
            <person name="Kallscheuer N."/>
            <person name="Luecker S."/>
            <person name="Lage O.M."/>
            <person name="Pohl T."/>
            <person name="Merkel B.J."/>
            <person name="Hornburger P."/>
            <person name="Mueller R.-W."/>
            <person name="Bruemmer F."/>
            <person name="Labrenz M."/>
            <person name="Spormann A.M."/>
            <person name="Op den Camp H."/>
            <person name="Overmann J."/>
            <person name="Amann R."/>
            <person name="Jetten M.S.M."/>
            <person name="Mascher T."/>
            <person name="Medema M.H."/>
            <person name="Devos D.P."/>
            <person name="Kaster A.-K."/>
            <person name="Ovreas L."/>
            <person name="Rohde M."/>
            <person name="Galperin M.Y."/>
            <person name="Jogler C."/>
        </authorList>
    </citation>
    <scope>NUCLEOTIDE SEQUENCE [LARGE SCALE GENOMIC DNA]</scope>
    <source>
        <strain evidence="3 4">V22</strain>
    </source>
</reference>
<evidence type="ECO:0000256" key="2">
    <source>
        <dbReference type="SAM" id="Phobius"/>
    </source>
</evidence>
<feature type="compositionally biased region" description="Basic residues" evidence="1">
    <location>
        <begin position="50"/>
        <end position="68"/>
    </location>
</feature>
<sequence length="497" mass="56569">MPIRVTCPDCFDKMRVPDKYLGKKIRCRTCHQPIRVEDDFDYQEPVAHKASPRRKTSGRPSSRKKKKPQGPSGIVLACMIGGATLVMLAGVGIFVASSVKKLPAEINEIAQEASDSPTAETFLAKQGFSTAFSESEAIGFGQTLVEQFNSGNTRQVDKLFDMSSCIRKGIDYIPISDTEKRDATSRMVHGSKLTSSLVLKELLADIDKGGELVFRKIVQRDGRSYARVLLKLSSGGFNYLEFEIVKNQGGFLRTIDQYSYVVGEHLSTTVGRLILPIIMNDRRELFNKLTGNTPDVILHHDKLVAFNNARKSDNIQLIYSRYKELPQSLQDEKGVIVNVLSKVNPETGGDIYIELAERYKTLYPNDPSLSMVLLDYYVYKKDYKNLQLQFDKLSTALDGDAYIEAQRAYYLIVEGKTEEALAAAELSRERDPRLVDTQMAVCDALLHNGDFERMVTEMIRFEQEYEWEWSDLTEVERYEEFIKSPHYQTWLDYQKNK</sequence>
<accession>A0A517TCY6</accession>
<keyword evidence="2" id="KW-0472">Membrane</keyword>
<dbReference type="SUPFAM" id="SSF48452">
    <property type="entry name" value="TPR-like"/>
    <property type="match status" value="1"/>
</dbReference>
<dbReference type="Proteomes" id="UP000319976">
    <property type="component" value="Chromosome"/>
</dbReference>
<protein>
    <recommendedName>
        <fullName evidence="5">Zinc finger/thioredoxin putative domain-containing protein</fullName>
    </recommendedName>
</protein>
<dbReference type="Gene3D" id="1.25.40.10">
    <property type="entry name" value="Tetratricopeptide repeat domain"/>
    <property type="match status" value="1"/>
</dbReference>
<feature type="transmembrane region" description="Helical" evidence="2">
    <location>
        <begin position="73"/>
        <end position="96"/>
    </location>
</feature>
<proteinExistence type="predicted"/>
<evidence type="ECO:0000313" key="3">
    <source>
        <dbReference type="EMBL" id="QDT66240.1"/>
    </source>
</evidence>
<dbReference type="EMBL" id="CP036316">
    <property type="protein sequence ID" value="QDT66240.1"/>
    <property type="molecule type" value="Genomic_DNA"/>
</dbReference>
<dbReference type="AlphaFoldDB" id="A0A517TCY6"/>
<feature type="region of interest" description="Disordered" evidence="1">
    <location>
        <begin position="41"/>
        <end position="71"/>
    </location>
</feature>
<dbReference type="KEGG" id="chya:V22_35050"/>
<dbReference type="RefSeq" id="WP_231734064.1">
    <property type="nucleotide sequence ID" value="NZ_CP036316.1"/>
</dbReference>
<keyword evidence="2" id="KW-1133">Transmembrane helix</keyword>